<dbReference type="InterPro" id="IPR001623">
    <property type="entry name" value="DnaJ_domain"/>
</dbReference>
<organism evidence="8 9">
    <name type="scientific">Angomonas deanei</name>
    <dbReference type="NCBI Taxonomy" id="59799"/>
    <lineage>
        <taxon>Eukaryota</taxon>
        <taxon>Discoba</taxon>
        <taxon>Euglenozoa</taxon>
        <taxon>Kinetoplastea</taxon>
        <taxon>Metakinetoplastina</taxon>
        <taxon>Trypanosomatida</taxon>
        <taxon>Trypanosomatidae</taxon>
        <taxon>Strigomonadinae</taxon>
        <taxon>Angomonas</taxon>
    </lineage>
</organism>
<dbReference type="CDD" id="cd10747">
    <property type="entry name" value="DnaJ_C"/>
    <property type="match status" value="1"/>
</dbReference>
<dbReference type="EMBL" id="LR877148">
    <property type="protein sequence ID" value="CAD2215260.1"/>
    <property type="molecule type" value="Genomic_DNA"/>
</dbReference>
<dbReference type="InterPro" id="IPR001305">
    <property type="entry name" value="HSP_DnaJ_Cys-rich_dom"/>
</dbReference>
<evidence type="ECO:0000256" key="1">
    <source>
        <dbReference type="ARBA" id="ARBA00022723"/>
    </source>
</evidence>
<feature type="domain" description="CR-type" evidence="7">
    <location>
        <begin position="200"/>
        <end position="278"/>
    </location>
</feature>
<dbReference type="CDD" id="cd10719">
    <property type="entry name" value="DnaJ_zf"/>
    <property type="match status" value="1"/>
</dbReference>
<evidence type="ECO:0000313" key="8">
    <source>
        <dbReference type="EMBL" id="CAD2215260.1"/>
    </source>
</evidence>
<dbReference type="PROSITE" id="PS51188">
    <property type="entry name" value="ZF_CR"/>
    <property type="match status" value="1"/>
</dbReference>
<keyword evidence="4 5" id="KW-0862">Zinc</keyword>
<accession>A0A7G2C651</accession>
<dbReference type="GO" id="GO:0051082">
    <property type="term" value="F:unfolded protein binding"/>
    <property type="evidence" value="ECO:0007669"/>
    <property type="project" value="InterPro"/>
</dbReference>
<dbReference type="Pfam" id="PF00684">
    <property type="entry name" value="DnaJ_CXXCXGXG"/>
    <property type="match status" value="1"/>
</dbReference>
<dbReference type="GO" id="GO:0008270">
    <property type="term" value="F:zinc ion binding"/>
    <property type="evidence" value="ECO:0007669"/>
    <property type="project" value="UniProtKB-KW"/>
</dbReference>
<evidence type="ECO:0000313" key="9">
    <source>
        <dbReference type="Proteomes" id="UP000515908"/>
    </source>
</evidence>
<name>A0A7G2C651_9TRYP</name>
<dbReference type="GO" id="GO:0031072">
    <property type="term" value="F:heat shock protein binding"/>
    <property type="evidence" value="ECO:0007669"/>
    <property type="project" value="InterPro"/>
</dbReference>
<keyword evidence="9" id="KW-1185">Reference proteome</keyword>
<sequence>MLHKIRTHVLHDRSLLRHYSVFQKGHDKVQQSLFDILGFGKDSDEERASRTVDDLKRGLLSEALLLKDPEHNEEEKAKLETLKKAYAMLSDENFRRNYDSHHYSSNDAQLHVLVDGGKVAANFNPEYPSFSFLDHSKTLEDGELPQTSMGDYREAFKSATGIGASAQEARPFSAAEAKGALNGSDIHFQMNLKFEEGLLGCTKRTKYRKQVQCKVCSGEGSQTLKKRRKCPQCLGRGSTVLPSATYHVERRCSFCSGEGTVPPPPCSSCGGAGVTEQEVIVPVTVPPGMISGAIFRVPKRGHDGARGGRAGDLVLMVLVGEHRHFHQSGSHMHAMLPIPLSTALLGGIVTVPTLDGETAQLRVPACVRNGQLLSFRQYRTNQGAESPANPEHMSNDDILFHALIIIPKEAALSGKQKKALADYEVDAVPLLSEKETSSDEKGDLWEQCAQLKRQYKHWFEV</sequence>
<feature type="zinc finger region" description="CR-type" evidence="5">
    <location>
        <begin position="200"/>
        <end position="278"/>
    </location>
</feature>
<proteinExistence type="predicted"/>
<dbReference type="GO" id="GO:0005737">
    <property type="term" value="C:cytoplasm"/>
    <property type="evidence" value="ECO:0007669"/>
    <property type="project" value="TreeGrafter"/>
</dbReference>
<dbReference type="PANTHER" id="PTHR43096">
    <property type="entry name" value="DNAJ HOMOLOG 1, MITOCHONDRIAL-RELATED"/>
    <property type="match status" value="1"/>
</dbReference>
<feature type="domain" description="J" evidence="6">
    <location>
        <begin position="32"/>
        <end position="102"/>
    </location>
</feature>
<keyword evidence="1 5" id="KW-0479">Metal-binding</keyword>
<dbReference type="PANTHER" id="PTHR43096:SF71">
    <property type="entry name" value="PROTEIN DNAJ, PUTATIVE-RELATED"/>
    <property type="match status" value="1"/>
</dbReference>
<dbReference type="Gene3D" id="1.10.287.110">
    <property type="entry name" value="DnaJ domain"/>
    <property type="match status" value="1"/>
</dbReference>
<protein>
    <submittedName>
        <fullName evidence="8">DnaJ C terminal domain/DnaJ central domain containing protein, putative</fullName>
    </submittedName>
</protein>
<dbReference type="Proteomes" id="UP000515908">
    <property type="component" value="Chromosome 04"/>
</dbReference>
<dbReference type="Pfam" id="PF01556">
    <property type="entry name" value="DnaJ_C"/>
    <property type="match status" value="1"/>
</dbReference>
<dbReference type="GO" id="GO:0042026">
    <property type="term" value="P:protein refolding"/>
    <property type="evidence" value="ECO:0007669"/>
    <property type="project" value="TreeGrafter"/>
</dbReference>
<dbReference type="PROSITE" id="PS50076">
    <property type="entry name" value="DNAJ_2"/>
    <property type="match status" value="1"/>
</dbReference>
<keyword evidence="2" id="KW-0677">Repeat</keyword>
<dbReference type="InterPro" id="IPR036410">
    <property type="entry name" value="HSP_DnaJ_Cys-rich_dom_sf"/>
</dbReference>
<dbReference type="InterPro" id="IPR036869">
    <property type="entry name" value="J_dom_sf"/>
</dbReference>
<dbReference type="Gene3D" id="2.60.260.20">
    <property type="entry name" value="Urease metallochaperone UreE, N-terminal domain"/>
    <property type="match status" value="2"/>
</dbReference>
<evidence type="ECO:0000256" key="3">
    <source>
        <dbReference type="ARBA" id="ARBA00022771"/>
    </source>
</evidence>
<evidence type="ECO:0000256" key="4">
    <source>
        <dbReference type="ARBA" id="ARBA00022833"/>
    </source>
</evidence>
<keyword evidence="3 5" id="KW-0863">Zinc-finger</keyword>
<gene>
    <name evidence="8" type="ORF">ADEAN_000271500</name>
</gene>
<dbReference type="InterPro" id="IPR002939">
    <property type="entry name" value="DnaJ_C"/>
</dbReference>
<evidence type="ECO:0000259" key="6">
    <source>
        <dbReference type="PROSITE" id="PS50076"/>
    </source>
</evidence>
<evidence type="ECO:0000259" key="7">
    <source>
        <dbReference type="PROSITE" id="PS51188"/>
    </source>
</evidence>
<dbReference type="Gene3D" id="2.10.230.10">
    <property type="entry name" value="Heat shock protein DnaJ, cysteine-rich domain"/>
    <property type="match status" value="1"/>
</dbReference>
<dbReference type="SUPFAM" id="SSF57938">
    <property type="entry name" value="DnaJ/Hsp40 cysteine-rich domain"/>
    <property type="match status" value="1"/>
</dbReference>
<reference evidence="8 9" key="1">
    <citation type="submission" date="2020-08" db="EMBL/GenBank/DDBJ databases">
        <authorList>
            <person name="Newling K."/>
            <person name="Davey J."/>
            <person name="Forrester S."/>
        </authorList>
    </citation>
    <scope>NUCLEOTIDE SEQUENCE [LARGE SCALE GENOMIC DNA]</scope>
    <source>
        <strain evidence="9">Crithidia deanei Carvalho (ATCC PRA-265)</strain>
    </source>
</reference>
<dbReference type="InterPro" id="IPR008971">
    <property type="entry name" value="HSP40/DnaJ_pept-bd"/>
</dbReference>
<dbReference type="AlphaFoldDB" id="A0A7G2C651"/>
<evidence type="ECO:0000256" key="5">
    <source>
        <dbReference type="PROSITE-ProRule" id="PRU00546"/>
    </source>
</evidence>
<dbReference type="SUPFAM" id="SSF49493">
    <property type="entry name" value="HSP40/DnaJ peptide-binding domain"/>
    <property type="match status" value="2"/>
</dbReference>
<evidence type="ECO:0000256" key="2">
    <source>
        <dbReference type="ARBA" id="ARBA00022737"/>
    </source>
</evidence>
<dbReference type="VEuPathDB" id="TriTrypDB:ADEAN_000271500"/>